<accession>A0A2M9DGD4</accession>
<dbReference type="Proteomes" id="UP000187266">
    <property type="component" value="Chromosome"/>
</dbReference>
<reference evidence="1 2" key="1">
    <citation type="submission" date="2017-01" db="EMBL/GenBank/DDBJ databases">
        <title>Genomic analysis of Xuhuaishuia manganoxidans DY6-4.</title>
        <authorList>
            <person name="Wang X."/>
        </authorList>
    </citation>
    <scope>NUCLEOTIDE SEQUENCE [LARGE SCALE GENOMIC DNA]</scope>
    <source>
        <strain evidence="1 2">DY6-4</strain>
    </source>
</reference>
<sequence length="98" mass="10879">MHVTSHFRERVAQRVGGALDPEELAAALDWAISENRSDLVEYVGRRNRRGVRVFRFRAAPDGRMFLAVIDTQAGAAITLYEDQGAGTWGNETGRFAAE</sequence>
<dbReference type="RefSeq" id="WP_076978683.1">
    <property type="nucleotide sequence ID" value="NZ_CP019124.1"/>
</dbReference>
<evidence type="ECO:0000313" key="1">
    <source>
        <dbReference type="EMBL" id="APX88659.1"/>
    </source>
</evidence>
<proteinExistence type="predicted"/>
<accession>A0A1U7DFI0</accession>
<dbReference type="STRING" id="1267768.BV394_02030"/>
<dbReference type="AlphaFoldDB" id="A0A1U7DFI0"/>
<gene>
    <name evidence="1" type="ORF">BV394_02030</name>
</gene>
<dbReference type="EMBL" id="CP019124">
    <property type="protein sequence ID" value="APX88659.1"/>
    <property type="molecule type" value="Genomic_DNA"/>
</dbReference>
<name>A0A1U7DFI0_9RHOB</name>
<evidence type="ECO:0000313" key="2">
    <source>
        <dbReference type="Proteomes" id="UP000187266"/>
    </source>
</evidence>
<organism evidence="1 2">
    <name type="scientific">Brevirhabdus pacifica</name>
    <dbReference type="NCBI Taxonomy" id="1267768"/>
    <lineage>
        <taxon>Bacteria</taxon>
        <taxon>Pseudomonadati</taxon>
        <taxon>Pseudomonadota</taxon>
        <taxon>Alphaproteobacteria</taxon>
        <taxon>Rhodobacterales</taxon>
        <taxon>Paracoccaceae</taxon>
        <taxon>Brevirhabdus</taxon>
    </lineage>
</organism>
<protein>
    <submittedName>
        <fullName evidence="1">Uncharacterized protein</fullName>
    </submittedName>
</protein>
<keyword evidence="2" id="KW-1185">Reference proteome</keyword>